<sequence length="150" mass="17221">MRGFTFDYTPSDKFDRPDEEVARNGSAYDRSTLARHENLSREMFLILADTDEYDVYSSLAMNYTTPPDILDRAVERFPELREWAATNPNASADLMRTAPLAEHIAQSIVNFLNQVEATDAERRELMKRYYKLTPPGGPLLGDVWADIRLE</sequence>
<evidence type="ECO:0000313" key="1">
    <source>
        <dbReference type="EMBL" id="GAB12884.1"/>
    </source>
</evidence>
<protein>
    <submittedName>
        <fullName evidence="1">Uncharacterized protein</fullName>
    </submittedName>
</protein>
<comment type="caution">
    <text evidence="1">The sequence shown here is derived from an EMBL/GenBank/DDBJ whole genome shotgun (WGS) entry which is preliminary data.</text>
</comment>
<proteinExistence type="predicted"/>
<dbReference type="AlphaFoldDB" id="H0QJ83"/>
<dbReference type="Proteomes" id="UP000003828">
    <property type="component" value="Unassembled WGS sequence"/>
</dbReference>
<name>H0QJ83_ARTG1</name>
<organism evidence="1 2">
    <name type="scientific">Arthrobacter globiformis (strain ATCC 8010 / DSM 20124 / JCM 1332 / NBRC 12137 / NCIMB 8907 / NRRL B-2979 / 168)</name>
    <dbReference type="NCBI Taxonomy" id="1077972"/>
    <lineage>
        <taxon>Bacteria</taxon>
        <taxon>Bacillati</taxon>
        <taxon>Actinomycetota</taxon>
        <taxon>Actinomycetes</taxon>
        <taxon>Micrococcales</taxon>
        <taxon>Micrococcaceae</taxon>
        <taxon>Arthrobacter</taxon>
    </lineage>
</organism>
<gene>
    <name evidence="1" type="ORF">ARGLB_028_00090</name>
</gene>
<reference evidence="1 2" key="1">
    <citation type="submission" date="2011-12" db="EMBL/GenBank/DDBJ databases">
        <title>Whole genome shotgun sequence of Arthrobacter globiformis NBRC 12137.</title>
        <authorList>
            <person name="Miyazawa S."/>
            <person name="Hosoyama A."/>
            <person name="Tsuchikane K."/>
            <person name="Katsumata H."/>
            <person name="Yamazaki S."/>
            <person name="Fujita N."/>
        </authorList>
    </citation>
    <scope>NUCLEOTIDE SEQUENCE [LARGE SCALE GENOMIC DNA]</scope>
    <source>
        <strain evidence="1 2">NBRC 12137</strain>
    </source>
</reference>
<dbReference type="EMBL" id="BAEG01000028">
    <property type="protein sequence ID" value="GAB12884.1"/>
    <property type="molecule type" value="Genomic_DNA"/>
</dbReference>
<accession>H0QJ83</accession>
<keyword evidence="2" id="KW-1185">Reference proteome</keyword>
<evidence type="ECO:0000313" key="2">
    <source>
        <dbReference type="Proteomes" id="UP000003828"/>
    </source>
</evidence>